<dbReference type="Gene3D" id="3.40.50.1820">
    <property type="entry name" value="alpha/beta hydrolase"/>
    <property type="match status" value="1"/>
</dbReference>
<evidence type="ECO:0000313" key="4">
    <source>
        <dbReference type="Proteomes" id="UP000231451"/>
    </source>
</evidence>
<proteinExistence type="inferred from homology"/>
<evidence type="ECO:0000259" key="2">
    <source>
        <dbReference type="Pfam" id="PF02230"/>
    </source>
</evidence>
<organism evidence="3 4">
    <name type="scientific">Bifidobacterium simiarum</name>
    <dbReference type="NCBI Taxonomy" id="2045441"/>
    <lineage>
        <taxon>Bacteria</taxon>
        <taxon>Bacillati</taxon>
        <taxon>Actinomycetota</taxon>
        <taxon>Actinomycetes</taxon>
        <taxon>Bifidobacteriales</taxon>
        <taxon>Bifidobacteriaceae</taxon>
        <taxon>Bifidobacterium</taxon>
    </lineage>
</organism>
<dbReference type="InterPro" id="IPR050565">
    <property type="entry name" value="LYPA1-2/EST-like"/>
</dbReference>
<dbReference type="OrthoDB" id="9780848at2"/>
<name>A0A2M9HHS1_9BIFI</name>
<dbReference type="GO" id="GO:0005737">
    <property type="term" value="C:cytoplasm"/>
    <property type="evidence" value="ECO:0007669"/>
    <property type="project" value="TreeGrafter"/>
</dbReference>
<dbReference type="Proteomes" id="UP000231451">
    <property type="component" value="Unassembled WGS sequence"/>
</dbReference>
<dbReference type="Pfam" id="PF02230">
    <property type="entry name" value="Abhydrolase_2"/>
    <property type="match status" value="1"/>
</dbReference>
<dbReference type="PANTHER" id="PTHR10655:SF67">
    <property type="entry name" value="PHOSPHOLIPASE_CARBOXYLESTERASE SUPERFAMILY (AFU_ORTHOLOGUE AFUA_5G09340)"/>
    <property type="match status" value="1"/>
</dbReference>
<comment type="caution">
    <text evidence="3">The sequence shown here is derived from an EMBL/GenBank/DDBJ whole genome shotgun (WGS) entry which is preliminary data.</text>
</comment>
<dbReference type="AlphaFoldDB" id="A0A2M9HHS1"/>
<dbReference type="RefSeq" id="WP_100512210.1">
    <property type="nucleotide sequence ID" value="NZ_PEBK01000001.1"/>
</dbReference>
<evidence type="ECO:0000256" key="1">
    <source>
        <dbReference type="ARBA" id="ARBA00006499"/>
    </source>
</evidence>
<protein>
    <submittedName>
        <fullName evidence="3">Phospholipase</fullName>
    </submittedName>
</protein>
<dbReference type="SUPFAM" id="SSF53474">
    <property type="entry name" value="alpha/beta-Hydrolases"/>
    <property type="match status" value="1"/>
</dbReference>
<keyword evidence="4" id="KW-1185">Reference proteome</keyword>
<accession>A0A2M9HHS1</accession>
<dbReference type="PANTHER" id="PTHR10655">
    <property type="entry name" value="LYSOPHOSPHOLIPASE-RELATED"/>
    <property type="match status" value="1"/>
</dbReference>
<dbReference type="GO" id="GO:0008474">
    <property type="term" value="F:palmitoyl-(protein) hydrolase activity"/>
    <property type="evidence" value="ECO:0007669"/>
    <property type="project" value="TreeGrafter"/>
</dbReference>
<sequence length="219" mass="23942">MDDELRIGKALTSIHANAQTPVFLLLHGWGSNEYDLPDLMRLCAPGSDYASLRAPIPYGPGYTWFGDWSHEGVPEGASLDRQALAAAKAVERWVRDNIAADRRIVVMGFSQGGLLAGHLLRVNPKRYMAAVAFSGWLAPGPVAGDAELLEVRPPIFYGHGEADTIFPAFETAAMADFWRTHGTLTEKTYPGMAHSINMPEMRDVAAFLQGIGAVRPQFF</sequence>
<feature type="domain" description="Phospholipase/carboxylesterase/thioesterase" evidence="2">
    <location>
        <begin position="17"/>
        <end position="209"/>
    </location>
</feature>
<dbReference type="InterPro" id="IPR003140">
    <property type="entry name" value="PLipase/COase/thioEstase"/>
</dbReference>
<comment type="similarity">
    <text evidence="1">Belongs to the AB hydrolase superfamily. AB hydrolase 2 family.</text>
</comment>
<reference evidence="3 4" key="1">
    <citation type="submission" date="2017-10" db="EMBL/GenBank/DDBJ databases">
        <title>Draft genome sequences of strains TRE 1, TRE 9, TRE H and TRI 7, isolated from tamarins, belonging to four potential novel Bifidobacterium species.</title>
        <authorList>
            <person name="Mattarelli P."/>
            <person name="Modesto M."/>
            <person name="Puglisi E."/>
            <person name="Morelli L."/>
            <person name="Spezio C."/>
            <person name="Bonetti A."/>
            <person name="Sandri C."/>
        </authorList>
    </citation>
    <scope>NUCLEOTIDE SEQUENCE [LARGE SCALE GENOMIC DNA]</scope>
    <source>
        <strain evidence="4">TRI7</strain>
    </source>
</reference>
<evidence type="ECO:0000313" key="3">
    <source>
        <dbReference type="EMBL" id="PJM76343.1"/>
    </source>
</evidence>
<dbReference type="EMBL" id="PEBK01000001">
    <property type="protein sequence ID" value="PJM76343.1"/>
    <property type="molecule type" value="Genomic_DNA"/>
</dbReference>
<gene>
    <name evidence="3" type="ORF">CSQ87_00885</name>
</gene>
<dbReference type="InterPro" id="IPR029058">
    <property type="entry name" value="AB_hydrolase_fold"/>
</dbReference>
<dbReference type="GO" id="GO:0052689">
    <property type="term" value="F:carboxylic ester hydrolase activity"/>
    <property type="evidence" value="ECO:0007669"/>
    <property type="project" value="TreeGrafter"/>
</dbReference>